<sequence>MQRVTASDIVSAIDGLPKDRVYHYINRKTRGVIEIVRVTMPEGPIVIKRYNPAKGGASAKAKEESISSQMIWRVANAITQNQPINLDRVLGASYNTRSVLESLLAHTPQFYYCYPGRIESTSSAKPKIKAGHKHLIWHPEEPHELGKLVKMDTQIVISEVPTVEAYYDALVVPNDTPEIDIEVQRRHSQIQIALIKIGEQLGFRTWIAQNDKGIIYNNQPIVEMDGVVQSLQNERIIAAFEDAYQAARLIDCIWFKNGKLMPAVLEVEHSTGVTSGLTRMKGLHDAIPSFKTRYVIVAPDDDRQKVFREANREQFRDLDARFFPYSAVEELYALCQRRKIRGVTEEFLDSFMEPTLQLPPS</sequence>
<evidence type="ECO:0000313" key="1">
    <source>
        <dbReference type="EMBL" id="GLV14991.1"/>
    </source>
</evidence>
<name>A0AA37X1W1_9BACL</name>
<evidence type="ECO:0000313" key="2">
    <source>
        <dbReference type="Proteomes" id="UP001157137"/>
    </source>
</evidence>
<gene>
    <name evidence="1" type="ORF">Heshes_26770</name>
</gene>
<dbReference type="Proteomes" id="UP001157137">
    <property type="component" value="Unassembled WGS sequence"/>
</dbReference>
<protein>
    <recommendedName>
        <fullName evidence="3">Type II restriction enzyme</fullName>
    </recommendedName>
</protein>
<dbReference type="RefSeq" id="WP_284228174.1">
    <property type="nucleotide sequence ID" value="NZ_BSRA01000024.1"/>
</dbReference>
<dbReference type="EMBL" id="BSRA01000024">
    <property type="protein sequence ID" value="GLV14991.1"/>
    <property type="molecule type" value="Genomic_DNA"/>
</dbReference>
<proteinExistence type="predicted"/>
<organism evidence="1 2">
    <name type="scientific">Alicyclobacillus hesperidum</name>
    <dbReference type="NCBI Taxonomy" id="89784"/>
    <lineage>
        <taxon>Bacteria</taxon>
        <taxon>Bacillati</taxon>
        <taxon>Bacillota</taxon>
        <taxon>Bacilli</taxon>
        <taxon>Bacillales</taxon>
        <taxon>Alicyclobacillaceae</taxon>
        <taxon>Alicyclobacillus</taxon>
    </lineage>
</organism>
<dbReference type="AlphaFoldDB" id="A0AA37X1W1"/>
<comment type="caution">
    <text evidence="1">The sequence shown here is derived from an EMBL/GenBank/DDBJ whole genome shotgun (WGS) entry which is preliminary data.</text>
</comment>
<accession>A0AA37X1W1</accession>
<evidence type="ECO:0008006" key="3">
    <source>
        <dbReference type="Google" id="ProtNLM"/>
    </source>
</evidence>
<reference evidence="1" key="1">
    <citation type="submission" date="2023-02" db="EMBL/GenBank/DDBJ databases">
        <title>Proposal of a novel subspecies: Alicyclobacillus hesperidum subspecies aegle.</title>
        <authorList>
            <person name="Goto K."/>
            <person name="Fujii T."/>
            <person name="Yasui K."/>
            <person name="Mochida K."/>
            <person name="Kato-Tanaka Y."/>
            <person name="Morohoshi S."/>
            <person name="An S.Y."/>
            <person name="Kasai H."/>
            <person name="Yokota A."/>
        </authorList>
    </citation>
    <scope>NUCLEOTIDE SEQUENCE</scope>
    <source>
        <strain evidence="1">DSM 12766</strain>
    </source>
</reference>